<evidence type="ECO:0000313" key="2">
    <source>
        <dbReference type="EMBL" id="ELZ96091.1"/>
    </source>
</evidence>
<evidence type="ECO:0000313" key="3">
    <source>
        <dbReference type="Proteomes" id="UP000011550"/>
    </source>
</evidence>
<evidence type="ECO:0000256" key="1">
    <source>
        <dbReference type="SAM" id="Phobius"/>
    </source>
</evidence>
<protein>
    <submittedName>
        <fullName evidence="2">Uncharacterized protein</fullName>
    </submittedName>
</protein>
<dbReference type="AlphaFoldDB" id="M0IH66"/>
<comment type="caution">
    <text evidence="2">The sequence shown here is derived from an EMBL/GenBank/DDBJ whole genome shotgun (WGS) entry which is preliminary data.</text>
</comment>
<accession>M0IH66</accession>
<keyword evidence="3" id="KW-1185">Reference proteome</keyword>
<keyword evidence="1" id="KW-0472">Membrane</keyword>
<gene>
    <name evidence="2" type="ORF">C440_05360</name>
</gene>
<keyword evidence="1" id="KW-0812">Transmembrane</keyword>
<organism evidence="2 3">
    <name type="scientific">Haloferax mucosum ATCC BAA-1512</name>
    <dbReference type="NCBI Taxonomy" id="662479"/>
    <lineage>
        <taxon>Archaea</taxon>
        <taxon>Methanobacteriati</taxon>
        <taxon>Methanobacteriota</taxon>
        <taxon>Stenosarchaea group</taxon>
        <taxon>Halobacteria</taxon>
        <taxon>Halobacteriales</taxon>
        <taxon>Haloferacaceae</taxon>
        <taxon>Haloferax</taxon>
    </lineage>
</organism>
<dbReference type="EMBL" id="AOLN01000008">
    <property type="protein sequence ID" value="ELZ96091.1"/>
    <property type="molecule type" value="Genomic_DNA"/>
</dbReference>
<keyword evidence="1" id="KW-1133">Transmembrane helix</keyword>
<sequence length="87" mass="9348">MLEASVERPLVLLALVVAAFIGILLISPESITDPVRSALDTALPLASVLGVTLLVGGIGYWWYTRRQARVAEAKTPENVFQLGGDEK</sequence>
<proteinExistence type="predicted"/>
<dbReference type="OrthoDB" id="221478at2157"/>
<dbReference type="Proteomes" id="UP000011550">
    <property type="component" value="Unassembled WGS sequence"/>
</dbReference>
<dbReference type="RefSeq" id="WP_008318975.1">
    <property type="nucleotide sequence ID" value="NZ_AOLN01000008.1"/>
</dbReference>
<feature type="transmembrane region" description="Helical" evidence="1">
    <location>
        <begin position="42"/>
        <end position="63"/>
    </location>
</feature>
<name>M0IH66_9EURY</name>
<reference evidence="2 3" key="1">
    <citation type="journal article" date="2014" name="PLoS Genet.">
        <title>Phylogenetically driven sequencing of extremely halophilic archaea reveals strategies for static and dynamic osmo-response.</title>
        <authorList>
            <person name="Becker E.A."/>
            <person name="Seitzer P.M."/>
            <person name="Tritt A."/>
            <person name="Larsen D."/>
            <person name="Krusor M."/>
            <person name="Yao A.I."/>
            <person name="Wu D."/>
            <person name="Madern D."/>
            <person name="Eisen J.A."/>
            <person name="Darling A.E."/>
            <person name="Facciotti M.T."/>
        </authorList>
    </citation>
    <scope>NUCLEOTIDE SEQUENCE [LARGE SCALE GENOMIC DNA]</scope>
    <source>
        <strain evidence="2 3">ATCC BAA-1512</strain>
    </source>
</reference>
<dbReference type="PATRIC" id="fig|662479.7.peg.1095"/>